<comment type="caution">
    <text evidence="1">The sequence shown here is derived from an EMBL/GenBank/DDBJ whole genome shotgun (WGS) entry which is preliminary data.</text>
</comment>
<dbReference type="EMBL" id="AKRT01000447">
    <property type="protein sequence ID" value="EIR13869.1"/>
    <property type="molecule type" value="Genomic_DNA"/>
</dbReference>
<sequence>MVSLWRLS</sequence>
<proteinExistence type="predicted"/>
<reference evidence="1 2" key="1">
    <citation type="submission" date="2012-05" db="EMBL/GenBank/DDBJ databases">
        <title>Genome sequence of Yersinia Pestis PY-08.</title>
        <authorList>
            <person name="Santana-Cruz I."/>
            <person name="Sengamalay N."/>
            <person name="McCracken C."/>
            <person name="Daugherty S.C."/>
            <person name="Maroo A."/>
            <person name="Vara P.G."/>
            <person name="Tallon L.J."/>
            <person name="Sadzewicz L."/>
            <person name="Vinetz J.M."/>
            <person name="Cespedes Zambrano M.J."/>
            <person name="Fraser-Liggett C.M."/>
            <person name="Tettelin H."/>
        </authorList>
    </citation>
    <scope>NUCLEOTIDE SEQUENCE [LARGE SCALE GENOMIC DNA]</scope>
    <source>
        <strain evidence="1 2">PY-08</strain>
    </source>
</reference>
<organism evidence="1 2">
    <name type="scientific">Yersinia pestis PY-08</name>
    <dbReference type="NCBI Taxonomy" id="992134"/>
    <lineage>
        <taxon>Bacteria</taxon>
        <taxon>Pseudomonadati</taxon>
        <taxon>Pseudomonadota</taxon>
        <taxon>Gammaproteobacteria</taxon>
        <taxon>Enterobacterales</taxon>
        <taxon>Yersiniaceae</taxon>
        <taxon>Yersinia</taxon>
    </lineage>
</organism>
<feature type="non-terminal residue" evidence="1">
    <location>
        <position position="8"/>
    </location>
</feature>
<protein>
    <submittedName>
        <fullName evidence="1">Uncharacterized protein</fullName>
    </submittedName>
</protein>
<evidence type="ECO:0000313" key="2">
    <source>
        <dbReference type="Proteomes" id="UP000003231"/>
    </source>
</evidence>
<dbReference type="Proteomes" id="UP000003231">
    <property type="component" value="Unassembled WGS sequence"/>
</dbReference>
<accession>A0AB72ZDW6</accession>
<name>A0AB72ZDW6_YERPE</name>
<evidence type="ECO:0000313" key="1">
    <source>
        <dbReference type="EMBL" id="EIR13869.1"/>
    </source>
</evidence>
<gene>
    <name evidence="1" type="ORF">YPPY08_4109</name>
</gene>